<organism evidence="1 2">
    <name type="scientific">Exophiala oligosperma</name>
    <dbReference type="NCBI Taxonomy" id="215243"/>
    <lineage>
        <taxon>Eukaryota</taxon>
        <taxon>Fungi</taxon>
        <taxon>Dikarya</taxon>
        <taxon>Ascomycota</taxon>
        <taxon>Pezizomycotina</taxon>
        <taxon>Eurotiomycetes</taxon>
        <taxon>Chaetothyriomycetidae</taxon>
        <taxon>Chaetothyriales</taxon>
        <taxon>Herpotrichiellaceae</taxon>
        <taxon>Exophiala</taxon>
    </lineage>
</organism>
<dbReference type="GO" id="GO:0005739">
    <property type="term" value="C:mitochondrion"/>
    <property type="evidence" value="ECO:0007669"/>
    <property type="project" value="TreeGrafter"/>
</dbReference>
<evidence type="ECO:0000313" key="1">
    <source>
        <dbReference type="EMBL" id="KIW42351.1"/>
    </source>
</evidence>
<accession>A0A0D2AQW7</accession>
<dbReference type="RefSeq" id="XP_016262567.1">
    <property type="nucleotide sequence ID" value="XM_016406963.1"/>
</dbReference>
<dbReference type="GO" id="GO:0019239">
    <property type="term" value="F:deaminase activity"/>
    <property type="evidence" value="ECO:0007669"/>
    <property type="project" value="TreeGrafter"/>
</dbReference>
<dbReference type="InterPro" id="IPR035959">
    <property type="entry name" value="RutC-like_sf"/>
</dbReference>
<keyword evidence="2" id="KW-1185">Reference proteome</keyword>
<protein>
    <submittedName>
        <fullName evidence="1">Uncharacterized protein</fullName>
    </submittedName>
</protein>
<dbReference type="Pfam" id="PF01042">
    <property type="entry name" value="Ribonuc_L-PSP"/>
    <property type="match status" value="1"/>
</dbReference>
<dbReference type="GeneID" id="27357986"/>
<dbReference type="STRING" id="215243.A0A0D2AQW7"/>
<dbReference type="CDD" id="cd00448">
    <property type="entry name" value="YjgF_YER057c_UK114_family"/>
    <property type="match status" value="1"/>
</dbReference>
<dbReference type="OrthoDB" id="309640at2759"/>
<dbReference type="GO" id="GO:0005829">
    <property type="term" value="C:cytosol"/>
    <property type="evidence" value="ECO:0007669"/>
    <property type="project" value="TreeGrafter"/>
</dbReference>
<dbReference type="InterPro" id="IPR006175">
    <property type="entry name" value="YjgF/YER057c/UK114"/>
</dbReference>
<dbReference type="Gene3D" id="3.30.1330.40">
    <property type="entry name" value="RutC-like"/>
    <property type="match status" value="1"/>
</dbReference>
<dbReference type="PANTHER" id="PTHR11803:SF48">
    <property type="entry name" value="2-AMINOMUCONATE DEAMINASE"/>
    <property type="match status" value="1"/>
</dbReference>
<evidence type="ECO:0000313" key="2">
    <source>
        <dbReference type="Proteomes" id="UP000053342"/>
    </source>
</evidence>
<name>A0A0D2AQW7_9EURO</name>
<dbReference type="AlphaFoldDB" id="A0A0D2AQW7"/>
<sequence>MSSPNGTAVFLPPSAAQGLANYPHARATPNDTTSTTLYVSGTSSRRGDGTYAGYSVGGDGRAVLDVAEQTTAVLTNIKRVIETATDGKCGLESVIEATIFLTDMKDYKRMNDVWNTFFPERTAAPARTCVQVAALPNEKLCVEIKSIAIVPVDVRSS</sequence>
<dbReference type="PANTHER" id="PTHR11803">
    <property type="entry name" value="2-IMINOBUTANOATE/2-IMINOPROPANOATE DEAMINASE RIDA"/>
    <property type="match status" value="1"/>
</dbReference>
<dbReference type="HOGENOM" id="CLU_100715_7_3_1"/>
<dbReference type="Proteomes" id="UP000053342">
    <property type="component" value="Unassembled WGS sequence"/>
</dbReference>
<proteinExistence type="predicted"/>
<reference evidence="1 2" key="1">
    <citation type="submission" date="2015-01" db="EMBL/GenBank/DDBJ databases">
        <title>The Genome Sequence of Exophiala oligosperma CBS72588.</title>
        <authorList>
            <consortium name="The Broad Institute Genomics Platform"/>
            <person name="Cuomo C."/>
            <person name="de Hoog S."/>
            <person name="Gorbushina A."/>
            <person name="Stielow B."/>
            <person name="Teixiera M."/>
            <person name="Abouelleil A."/>
            <person name="Chapman S.B."/>
            <person name="Priest M."/>
            <person name="Young S.K."/>
            <person name="Wortman J."/>
            <person name="Nusbaum C."/>
            <person name="Birren B."/>
        </authorList>
    </citation>
    <scope>NUCLEOTIDE SEQUENCE [LARGE SCALE GENOMIC DNA]</scope>
    <source>
        <strain evidence="1 2">CBS 72588</strain>
    </source>
</reference>
<dbReference type="VEuPathDB" id="FungiDB:PV06_05912"/>
<dbReference type="SUPFAM" id="SSF55298">
    <property type="entry name" value="YjgF-like"/>
    <property type="match status" value="1"/>
</dbReference>
<gene>
    <name evidence="1" type="ORF">PV06_05912</name>
</gene>
<dbReference type="EMBL" id="KN847336">
    <property type="protein sequence ID" value="KIW42351.1"/>
    <property type="molecule type" value="Genomic_DNA"/>
</dbReference>